<comment type="similarity">
    <text evidence="2">Belongs to the glycosyl hydrolase 9 (cellulase E) family.</text>
</comment>
<evidence type="ECO:0000256" key="7">
    <source>
        <dbReference type="ARBA" id="ARBA00023295"/>
    </source>
</evidence>
<keyword evidence="12" id="KW-1185">Reference proteome</keyword>
<evidence type="ECO:0000256" key="8">
    <source>
        <dbReference type="ARBA" id="ARBA00023326"/>
    </source>
</evidence>
<keyword evidence="8" id="KW-0624">Polysaccharide degradation</keyword>
<evidence type="ECO:0000259" key="10">
    <source>
        <dbReference type="PROSITE" id="PS50093"/>
    </source>
</evidence>
<name>A0A150GGZ7_GONPE</name>
<dbReference type="CDD" id="cd02850">
    <property type="entry name" value="E_set_Cellulase_N"/>
    <property type="match status" value="1"/>
</dbReference>
<sequence>MLSTATKLPSELQDGASYRVNVSAAAFGANSSFMVQVNEAKELNTNIRVNQVGYPLSGPKLGFVGAWLGSSTSTSPYVHVALELPGGNDTKWALQDAISREVVATGTMQPYIPVATTDGYTGSPDLYTGQRVWLCDFSSFNTPGRYVLRVPGLGLSHAFLVAPDALRPALGALARGTYSQRCGMALDPNYLSPWGATRLEACHTTDAEVLSVSPPPAWFTDRMPVPTTSNTTTLPLNQTSGSYWLPQQPGGSRIWPVGGHHDAGDYGKYVVNSGMMVGWLMIALEVLNATHDNLPLPEAGDGLPDIMQEVEWELTYLEGMQDADGGVYCVVKPNTTAGEYYEGHLPCGTPGKDACNMAANDPRRGPRIAWPKDTTCTAQFAAAMARAARSRWFKTYRPAAAARYLGRARAAWSFLTSQAPFGAICYHFYGCTVLVTTAEAVRPAWEKVYPCHDPQGDHSADERIWAAVELYAATGEEAFHAYFLQRHCPRYRRYGWQALPFSYGLATITYAELSLQSHNGVAGDLVINDTVARRCLDELASVARAYLVDAKTNPYRLAAHSRDFRIFGYGWFFPTEAATHLLVAAALAGSNATEAAEWRNLAAQQVHYMLGANPQGISLISGIGARRIHNIVDQESVYDDIDPPWPGLPQGISSGFSWLSMYGSALGAAFPPGIDYPSLHRTGDYFDVNTEFTVPNLAQTLGVLAVLAGGAMGPALPPPPSISVYVSPSSGAAPLSVDLSVAISGNLSSIAYVEWDLGDLGHSYQGALTHVYAEPGRVHRGTVTVVDRAGQAATQSFTIFTCWPDGERPALPPPSGLSLVARLAHDAPASSWSGPLPPLLLATTIAAGPDSNGISVAGVVPAGSAASTSASNLVWQGPPSAWSGSALRLARFEDTAAYTLPSGSQALSTLLNGAVGGLALEAWLYVERWLSYSRGNLFMLGLAQGSDRLFGLQGAFGNDTQLGSRLTLGRWHHLRLAATAPGVGGSTGGNGSCSAWVDGQLAVSVPGCNAAKVFDYCKASSTYQLVVGGFTGYVDAVRLYASPASNISALCGPRPPPPRPPPSPAPDNRFSPLTIDGGTLALLDSNSACGLAGAELAARLPLRLYVNGSATGTSLAPSVSSYVTGLSASPEGVRANLSGAPDSELAARLPLRLYVNGSATGTSLAPSVSSYVTGLSASPEGVRANLSGAPDSEVGNTRWRRNGPGGCSLRLGSVGAKNGSAGLAWHIPNAALAAVRASGELSIDAKLFVDAWRTGYSFWNADVLGLVTNWDALFKINLDVWGGGRLYLVTPAANATGAFGTGVLLQNGPLEVALPAGAWHHVALTANSTFCALAANGVELVSGRCNATRLLPAVGSAQNKSALVVGGIRGWVDELRVSSVWRSTQRPGVAVRASGELSIDAKLFVDAWRTGYSFWNADVLGLVTNWDALFKINLDVWGGGRLYLVTPAANATGAFGTGVLLQNGPLEVALPAGSWHHVALTANSTFCALAANGVELVSGRCNATRLLPAVGSAQNKSALVVGGIRGWVDELRVSSVWRSTQRPGVGADVR</sequence>
<dbReference type="SUPFAM" id="SSF49899">
    <property type="entry name" value="Concanavalin A-like lectins/glucanases"/>
    <property type="match status" value="3"/>
</dbReference>
<dbReference type="InterPro" id="IPR035986">
    <property type="entry name" value="PKD_dom_sf"/>
</dbReference>
<dbReference type="Pfam" id="PF00759">
    <property type="entry name" value="Glyco_hydro_9"/>
    <property type="match status" value="1"/>
</dbReference>
<evidence type="ECO:0000256" key="6">
    <source>
        <dbReference type="ARBA" id="ARBA00023277"/>
    </source>
</evidence>
<dbReference type="InterPro" id="IPR013783">
    <property type="entry name" value="Ig-like_fold"/>
</dbReference>
<dbReference type="SUPFAM" id="SSF81296">
    <property type="entry name" value="E set domains"/>
    <property type="match status" value="1"/>
</dbReference>
<evidence type="ECO:0000256" key="3">
    <source>
        <dbReference type="ARBA" id="ARBA00012601"/>
    </source>
</evidence>
<dbReference type="Gene3D" id="2.60.120.200">
    <property type="match status" value="1"/>
</dbReference>
<evidence type="ECO:0000313" key="12">
    <source>
        <dbReference type="Proteomes" id="UP000075714"/>
    </source>
</evidence>
<evidence type="ECO:0000313" key="11">
    <source>
        <dbReference type="EMBL" id="KXZ49121.1"/>
    </source>
</evidence>
<keyword evidence="7" id="KW-0326">Glycosidase</keyword>
<organism evidence="11 12">
    <name type="scientific">Gonium pectorale</name>
    <name type="common">Green alga</name>
    <dbReference type="NCBI Taxonomy" id="33097"/>
    <lineage>
        <taxon>Eukaryota</taxon>
        <taxon>Viridiplantae</taxon>
        <taxon>Chlorophyta</taxon>
        <taxon>core chlorophytes</taxon>
        <taxon>Chlorophyceae</taxon>
        <taxon>CS clade</taxon>
        <taxon>Chlamydomonadales</taxon>
        <taxon>Volvocaceae</taxon>
        <taxon>Gonium</taxon>
    </lineage>
</organism>
<dbReference type="InterPro" id="IPR013320">
    <property type="entry name" value="ConA-like_dom_sf"/>
</dbReference>
<dbReference type="PANTHER" id="PTHR22298">
    <property type="entry name" value="ENDO-1,4-BETA-GLUCANASE"/>
    <property type="match status" value="1"/>
</dbReference>
<dbReference type="InterPro" id="IPR012341">
    <property type="entry name" value="6hp_glycosidase-like_sf"/>
</dbReference>
<reference evidence="12" key="1">
    <citation type="journal article" date="2016" name="Nat. Commun.">
        <title>The Gonium pectorale genome demonstrates co-option of cell cycle regulation during the evolution of multicellularity.</title>
        <authorList>
            <person name="Hanschen E.R."/>
            <person name="Marriage T.N."/>
            <person name="Ferris P.J."/>
            <person name="Hamaji T."/>
            <person name="Toyoda A."/>
            <person name="Fujiyama A."/>
            <person name="Neme R."/>
            <person name="Noguchi H."/>
            <person name="Minakuchi Y."/>
            <person name="Suzuki M."/>
            <person name="Kawai-Toyooka H."/>
            <person name="Smith D.R."/>
            <person name="Sparks H."/>
            <person name="Anderson J."/>
            <person name="Bakaric R."/>
            <person name="Luria V."/>
            <person name="Karger A."/>
            <person name="Kirschner M.W."/>
            <person name="Durand P.M."/>
            <person name="Michod R.E."/>
            <person name="Nozaki H."/>
            <person name="Olson B.J."/>
        </authorList>
    </citation>
    <scope>NUCLEOTIDE SEQUENCE [LARGE SCALE GENOMIC DNA]</scope>
    <source>
        <strain evidence="12">NIES-2863</strain>
    </source>
</reference>
<keyword evidence="5" id="KW-0136">Cellulose degradation</keyword>
<dbReference type="EC" id="3.2.1.4" evidence="3"/>
<feature type="compositionally biased region" description="Pro residues" evidence="9">
    <location>
        <begin position="1053"/>
        <end position="1065"/>
    </location>
</feature>
<dbReference type="InterPro" id="IPR008928">
    <property type="entry name" value="6-hairpin_glycosidase_sf"/>
</dbReference>
<dbReference type="SUPFAM" id="SSF49299">
    <property type="entry name" value="PKD domain"/>
    <property type="match status" value="1"/>
</dbReference>
<evidence type="ECO:0000256" key="1">
    <source>
        <dbReference type="ARBA" id="ARBA00000966"/>
    </source>
</evidence>
<evidence type="ECO:0000256" key="4">
    <source>
        <dbReference type="ARBA" id="ARBA00022801"/>
    </source>
</evidence>
<dbReference type="InterPro" id="IPR004197">
    <property type="entry name" value="Cellulase_Ig-like"/>
</dbReference>
<dbReference type="GO" id="GO:0008810">
    <property type="term" value="F:cellulase activity"/>
    <property type="evidence" value="ECO:0007669"/>
    <property type="project" value="UniProtKB-EC"/>
</dbReference>
<feature type="domain" description="PKD" evidence="10">
    <location>
        <begin position="720"/>
        <end position="776"/>
    </location>
</feature>
<proteinExistence type="inferred from homology"/>
<gene>
    <name evidence="11" type="ORF">GPECTOR_23g50</name>
</gene>
<keyword evidence="6" id="KW-0119">Carbohydrate metabolism</keyword>
<dbReference type="Proteomes" id="UP000075714">
    <property type="component" value="Unassembled WGS sequence"/>
</dbReference>
<dbReference type="OrthoDB" id="10257085at2759"/>
<feature type="region of interest" description="Disordered" evidence="9">
    <location>
        <begin position="1050"/>
        <end position="1071"/>
    </location>
</feature>
<evidence type="ECO:0000256" key="5">
    <source>
        <dbReference type="ARBA" id="ARBA00023001"/>
    </source>
</evidence>
<dbReference type="PROSITE" id="PS50093">
    <property type="entry name" value="PKD"/>
    <property type="match status" value="1"/>
</dbReference>
<keyword evidence="4" id="KW-0378">Hydrolase</keyword>
<dbReference type="InterPro" id="IPR000601">
    <property type="entry name" value="PKD_dom"/>
</dbReference>
<comment type="caution">
    <text evidence="11">The sequence shown here is derived from an EMBL/GenBank/DDBJ whole genome shotgun (WGS) entry which is preliminary data.</text>
</comment>
<dbReference type="InterPro" id="IPR001701">
    <property type="entry name" value="Glyco_hydro_9"/>
</dbReference>
<dbReference type="Gene3D" id="2.60.40.10">
    <property type="entry name" value="Immunoglobulins"/>
    <property type="match status" value="2"/>
</dbReference>
<protein>
    <recommendedName>
        <fullName evidence="3">cellulase</fullName>
        <ecNumber evidence="3">3.2.1.4</ecNumber>
    </recommendedName>
</protein>
<dbReference type="EMBL" id="LSYV01000024">
    <property type="protein sequence ID" value="KXZ49121.1"/>
    <property type="molecule type" value="Genomic_DNA"/>
</dbReference>
<comment type="catalytic activity">
    <reaction evidence="1">
        <text>Endohydrolysis of (1-&gt;4)-beta-D-glucosidic linkages in cellulose, lichenin and cereal beta-D-glucans.</text>
        <dbReference type="EC" id="3.2.1.4"/>
    </reaction>
</comment>
<dbReference type="Gene3D" id="1.50.10.10">
    <property type="match status" value="1"/>
</dbReference>
<accession>A0A150GGZ7</accession>
<evidence type="ECO:0000256" key="9">
    <source>
        <dbReference type="SAM" id="MobiDB-lite"/>
    </source>
</evidence>
<dbReference type="CDD" id="cd00146">
    <property type="entry name" value="PKD"/>
    <property type="match status" value="1"/>
</dbReference>
<dbReference type="Pfam" id="PF02927">
    <property type="entry name" value="CelD_N"/>
    <property type="match status" value="1"/>
</dbReference>
<dbReference type="InterPro" id="IPR014756">
    <property type="entry name" value="Ig_E-set"/>
</dbReference>
<dbReference type="GO" id="GO:0030245">
    <property type="term" value="P:cellulose catabolic process"/>
    <property type="evidence" value="ECO:0007669"/>
    <property type="project" value="UniProtKB-KW"/>
</dbReference>
<dbReference type="SUPFAM" id="SSF48208">
    <property type="entry name" value="Six-hairpin glycosidases"/>
    <property type="match status" value="1"/>
</dbReference>
<evidence type="ECO:0000256" key="2">
    <source>
        <dbReference type="ARBA" id="ARBA00007072"/>
    </source>
</evidence>